<sequence length="265" mass="28830">MAEHDAVPMLRNALASIPAVNIQPGKIDLSFFPPRLEVDSVYFAKKRSRNALVELNDLIITVDYGSLFTGRLGVDVSALCYGGKITAHAETGSLFDVSTVSAVVDIKNQPLGKIPFLRMQDPDLKGKGTVHVQYSGSTQDITKGEGRLTLAGSGLRFKNPVPIIKKERFEEMVVTASAALDGSTLTVKDFTVREKTMRGNVKGSMKMNLKNIIDSKVSMKSRLFIPPKDLIVELLDANAVNRLKAGEEITVSINGRLASPTIIMK</sequence>
<dbReference type="PATRIC" id="fig|1560234.3.peg.1355"/>
<protein>
    <submittedName>
        <fullName evidence="1">Uncharacterized protein</fullName>
    </submittedName>
</protein>
<dbReference type="AlphaFoldDB" id="A0A1B7XB95"/>
<accession>A0A1B7XB95</accession>
<dbReference type="InterPro" id="IPR030925">
    <property type="entry name" value="T2SS_GspN_Lepto"/>
</dbReference>
<dbReference type="EMBL" id="JXMS01000020">
    <property type="protein sequence ID" value="OBQ46597.1"/>
    <property type="molecule type" value="Genomic_DNA"/>
</dbReference>
<name>A0A1B7XB95_9BACT</name>
<comment type="caution">
    <text evidence="1">The sequence shown here is derived from an EMBL/GenBank/DDBJ whole genome shotgun (WGS) entry which is preliminary data.</text>
</comment>
<evidence type="ECO:0000313" key="1">
    <source>
        <dbReference type="EMBL" id="OBQ46597.1"/>
    </source>
</evidence>
<proteinExistence type="predicted"/>
<gene>
    <name evidence="1" type="ORF">SP90_11360</name>
</gene>
<evidence type="ECO:0000313" key="2">
    <source>
        <dbReference type="Proteomes" id="UP000091979"/>
    </source>
</evidence>
<keyword evidence="2" id="KW-1185">Reference proteome</keyword>
<dbReference type="Proteomes" id="UP000091979">
    <property type="component" value="Unassembled WGS sequence"/>
</dbReference>
<organism evidence="1 2">
    <name type="scientific">Halodesulfovibrio spirochaetisodalis</name>
    <dbReference type="NCBI Taxonomy" id="1560234"/>
    <lineage>
        <taxon>Bacteria</taxon>
        <taxon>Pseudomonadati</taxon>
        <taxon>Thermodesulfobacteriota</taxon>
        <taxon>Desulfovibrionia</taxon>
        <taxon>Desulfovibrionales</taxon>
        <taxon>Desulfovibrionaceae</taxon>
        <taxon>Halodesulfovibrio</taxon>
    </lineage>
</organism>
<reference evidence="1 2" key="1">
    <citation type="submission" date="2015-01" db="EMBL/GenBank/DDBJ databases">
        <title>Desulfovibrio sp. JC271 draft genome sequence.</title>
        <authorList>
            <person name="Shivani Y."/>
            <person name="Subhash Y."/>
            <person name="Sasikala C."/>
            <person name="Ramana C.V."/>
        </authorList>
    </citation>
    <scope>NUCLEOTIDE SEQUENCE [LARGE SCALE GENOMIC DNA]</scope>
    <source>
        <strain evidence="1 2">JC271</strain>
    </source>
</reference>
<dbReference type="STRING" id="1560234.SP90_11360"/>
<dbReference type="NCBIfam" id="TIGR04411">
    <property type="entry name" value="T2SS_GspN_Lepto"/>
    <property type="match status" value="1"/>
</dbReference>